<keyword evidence="2" id="KW-0175">Coiled coil</keyword>
<dbReference type="SUPFAM" id="SSF46689">
    <property type="entry name" value="Homeodomain-like"/>
    <property type="match status" value="1"/>
</dbReference>
<dbReference type="AlphaFoldDB" id="A0A6B8W2V5"/>
<comment type="function">
    <text evidence="1">Involved in the transposition of the insertion sequence.</text>
</comment>
<dbReference type="NCBIfam" id="NF033516">
    <property type="entry name" value="transpos_IS3"/>
    <property type="match status" value="1"/>
</dbReference>
<dbReference type="InterPro" id="IPR012337">
    <property type="entry name" value="RNaseH-like_sf"/>
</dbReference>
<dbReference type="GO" id="GO:0003676">
    <property type="term" value="F:nucleic acid binding"/>
    <property type="evidence" value="ECO:0007669"/>
    <property type="project" value="InterPro"/>
</dbReference>
<dbReference type="Gene3D" id="1.10.10.60">
    <property type="entry name" value="Homeodomain-like"/>
    <property type="match status" value="1"/>
</dbReference>
<dbReference type="Pfam" id="PF00665">
    <property type="entry name" value="rve"/>
    <property type="match status" value="1"/>
</dbReference>
<dbReference type="InterPro" id="IPR001584">
    <property type="entry name" value="Integrase_cat-core"/>
</dbReference>
<proteinExistence type="predicted"/>
<gene>
    <name evidence="5" type="ORF">COCCU_09650</name>
</gene>
<dbReference type="KEGG" id="cok:COCCU_09650"/>
<dbReference type="InterPro" id="IPR048020">
    <property type="entry name" value="Transpos_IS3"/>
</dbReference>
<name>A0A6B8W2V5_9CORY</name>
<evidence type="ECO:0000313" key="6">
    <source>
        <dbReference type="Proteomes" id="UP000424462"/>
    </source>
</evidence>
<reference evidence="5 6" key="1">
    <citation type="submission" date="2019-11" db="EMBL/GenBank/DDBJ databases">
        <title>Complete genome sequence of Corynebacterium kalinowskii 1959, a novel Corynebacterium species isolated from soil of a small paddock in Vilsendorf, Germany.</title>
        <authorList>
            <person name="Schaffert L."/>
            <person name="Ruwe M."/>
            <person name="Milse J."/>
            <person name="Hanuschka K."/>
            <person name="Ortseifen V."/>
            <person name="Droste J."/>
            <person name="Brandt D."/>
            <person name="Schlueter L."/>
            <person name="Kutter Y."/>
            <person name="Vinke S."/>
            <person name="Viehoefer P."/>
            <person name="Jacob L."/>
            <person name="Luebke N.-C."/>
            <person name="Schulte-Berndt E."/>
            <person name="Hain C."/>
            <person name="Linder M."/>
            <person name="Schmidt P."/>
            <person name="Wollenschlaeger L."/>
            <person name="Luttermann T."/>
            <person name="Thieme E."/>
            <person name="Hassa J."/>
            <person name="Haak M."/>
            <person name="Wittchen M."/>
            <person name="Mentz A."/>
            <person name="Persicke M."/>
            <person name="Busche T."/>
            <person name="Ruckert C."/>
        </authorList>
    </citation>
    <scope>NUCLEOTIDE SEQUENCE [LARGE SCALE GENOMIC DNA]</scope>
    <source>
        <strain evidence="5 6">2039</strain>
    </source>
</reference>
<dbReference type="PANTHER" id="PTHR46889:SF5">
    <property type="entry name" value="INTEGRASE PROTEIN"/>
    <property type="match status" value="1"/>
</dbReference>
<dbReference type="PROSITE" id="PS50994">
    <property type="entry name" value="INTEGRASE"/>
    <property type="match status" value="1"/>
</dbReference>
<feature type="region of interest" description="Disordered" evidence="3">
    <location>
        <begin position="1"/>
        <end position="24"/>
    </location>
</feature>
<evidence type="ECO:0000256" key="1">
    <source>
        <dbReference type="ARBA" id="ARBA00002286"/>
    </source>
</evidence>
<dbReference type="Pfam" id="PF13276">
    <property type="entry name" value="HTH_21"/>
    <property type="match status" value="1"/>
</dbReference>
<keyword evidence="6" id="KW-1185">Reference proteome</keyword>
<feature type="coiled-coil region" evidence="2">
    <location>
        <begin position="45"/>
        <end position="72"/>
    </location>
</feature>
<sequence>MPSATRPPNTAPTSASQPSSTSTLQTLRAWVRQAQIDNGDRPGNTTSDAERLAQLEKENKELRRANEILKSASAFFAAEPGRPSRQSSTFVSSHKDCFGVEPICRQLAQAGIKIAPSTDYARLNHTPSTREKRDRVLINYLIWLFEKNFYVYGARKLHAVINQHEHLDTHGQGSVARCTVERLMRIARIKGLVRRKNPNTTYSAPKDSCPLDLVDRKFTATRPNQLWVADITYVRTHAGWMYTAFVTDVYSRKIVGWKISDTLYAELAVDALTMAIAARRRAGQSVAELVHH</sequence>
<organism evidence="5 6">
    <name type="scientific">Corynebacterium occultum</name>
    <dbReference type="NCBI Taxonomy" id="2675219"/>
    <lineage>
        <taxon>Bacteria</taxon>
        <taxon>Bacillati</taxon>
        <taxon>Actinomycetota</taxon>
        <taxon>Actinomycetes</taxon>
        <taxon>Mycobacteriales</taxon>
        <taxon>Corynebacteriaceae</taxon>
        <taxon>Corynebacterium</taxon>
    </lineage>
</organism>
<protein>
    <submittedName>
        <fullName evidence="5">Integrase core domain protein</fullName>
    </submittedName>
</protein>
<dbReference type="Gene3D" id="3.30.420.10">
    <property type="entry name" value="Ribonuclease H-like superfamily/Ribonuclease H"/>
    <property type="match status" value="1"/>
</dbReference>
<dbReference type="PANTHER" id="PTHR46889">
    <property type="entry name" value="TRANSPOSASE INSF FOR INSERTION SEQUENCE IS3B-RELATED"/>
    <property type="match status" value="1"/>
</dbReference>
<evidence type="ECO:0000259" key="4">
    <source>
        <dbReference type="PROSITE" id="PS50994"/>
    </source>
</evidence>
<feature type="compositionally biased region" description="Low complexity" evidence="3">
    <location>
        <begin position="11"/>
        <end position="24"/>
    </location>
</feature>
<dbReference type="InterPro" id="IPR009057">
    <property type="entry name" value="Homeodomain-like_sf"/>
</dbReference>
<dbReference type="SUPFAM" id="SSF53098">
    <property type="entry name" value="Ribonuclease H-like"/>
    <property type="match status" value="1"/>
</dbReference>
<dbReference type="InterPro" id="IPR025948">
    <property type="entry name" value="HTH-like_dom"/>
</dbReference>
<accession>A0A6B8W2V5</accession>
<dbReference type="RefSeq" id="WP_156231291.1">
    <property type="nucleotide sequence ID" value="NZ_CP046455.1"/>
</dbReference>
<dbReference type="Proteomes" id="UP000424462">
    <property type="component" value="Chromosome"/>
</dbReference>
<evidence type="ECO:0000256" key="3">
    <source>
        <dbReference type="SAM" id="MobiDB-lite"/>
    </source>
</evidence>
<evidence type="ECO:0000313" key="5">
    <source>
        <dbReference type="EMBL" id="QGU07854.1"/>
    </source>
</evidence>
<dbReference type="EMBL" id="CP046455">
    <property type="protein sequence ID" value="QGU07854.1"/>
    <property type="molecule type" value="Genomic_DNA"/>
</dbReference>
<dbReference type="InterPro" id="IPR036397">
    <property type="entry name" value="RNaseH_sf"/>
</dbReference>
<evidence type="ECO:0000256" key="2">
    <source>
        <dbReference type="SAM" id="Coils"/>
    </source>
</evidence>
<dbReference type="InterPro" id="IPR050900">
    <property type="entry name" value="Transposase_IS3/IS150/IS904"/>
</dbReference>
<dbReference type="GO" id="GO:0015074">
    <property type="term" value="P:DNA integration"/>
    <property type="evidence" value="ECO:0007669"/>
    <property type="project" value="InterPro"/>
</dbReference>
<feature type="domain" description="Integrase catalytic" evidence="4">
    <location>
        <begin position="219"/>
        <end position="292"/>
    </location>
</feature>